<sequence length="190" mass="21261">MRSPLLSTGDVRLVCPWAGEENGLTCDTGFKLGEVSELDFSLRSSVGNGLKARITRQTVLLPSPRADQPNVTGGEKGRTHQPRSDASDPHYLRRQRHDKTFDREIFAVSANVFYKWASCSRGHQHKKVRSQRREPKGLDFLTSCVAKGRSRDSAIVSHHRPLKHLKSAGKSETEADNLTNVTWQWSGQVV</sequence>
<gene>
    <name evidence="2" type="ORF">NTEN_LOCUS5776</name>
</gene>
<evidence type="ECO:0000256" key="1">
    <source>
        <dbReference type="SAM" id="MobiDB-lite"/>
    </source>
</evidence>
<proteinExistence type="predicted"/>
<feature type="compositionally biased region" description="Basic and acidic residues" evidence="1">
    <location>
        <begin position="75"/>
        <end position="91"/>
    </location>
</feature>
<organism evidence="2 3">
    <name type="scientific">Nesidiocoris tenuis</name>
    <dbReference type="NCBI Taxonomy" id="355587"/>
    <lineage>
        <taxon>Eukaryota</taxon>
        <taxon>Metazoa</taxon>
        <taxon>Ecdysozoa</taxon>
        <taxon>Arthropoda</taxon>
        <taxon>Hexapoda</taxon>
        <taxon>Insecta</taxon>
        <taxon>Pterygota</taxon>
        <taxon>Neoptera</taxon>
        <taxon>Paraneoptera</taxon>
        <taxon>Hemiptera</taxon>
        <taxon>Heteroptera</taxon>
        <taxon>Panheteroptera</taxon>
        <taxon>Cimicomorpha</taxon>
        <taxon>Miridae</taxon>
        <taxon>Dicyphina</taxon>
        <taxon>Nesidiocoris</taxon>
    </lineage>
</organism>
<protein>
    <submittedName>
        <fullName evidence="2">Uncharacterized protein</fullName>
    </submittedName>
</protein>
<accession>A0A6H5GCN7</accession>
<evidence type="ECO:0000313" key="2">
    <source>
        <dbReference type="EMBL" id="CAA9999493.1"/>
    </source>
</evidence>
<reference evidence="2 3" key="1">
    <citation type="submission" date="2020-02" db="EMBL/GenBank/DDBJ databases">
        <authorList>
            <person name="Ferguson B K."/>
        </authorList>
    </citation>
    <scope>NUCLEOTIDE SEQUENCE [LARGE SCALE GENOMIC DNA]</scope>
</reference>
<dbReference type="AlphaFoldDB" id="A0A6H5GCN7"/>
<dbReference type="Proteomes" id="UP000479000">
    <property type="component" value="Unassembled WGS sequence"/>
</dbReference>
<name>A0A6H5GCN7_9HEMI</name>
<evidence type="ECO:0000313" key="3">
    <source>
        <dbReference type="Proteomes" id="UP000479000"/>
    </source>
</evidence>
<dbReference type="EMBL" id="CADCXU010008889">
    <property type="protein sequence ID" value="CAA9999493.1"/>
    <property type="molecule type" value="Genomic_DNA"/>
</dbReference>
<feature type="region of interest" description="Disordered" evidence="1">
    <location>
        <begin position="60"/>
        <end position="92"/>
    </location>
</feature>
<keyword evidence="3" id="KW-1185">Reference proteome</keyword>